<keyword evidence="3" id="KW-1185">Reference proteome</keyword>
<evidence type="ECO:0000313" key="2">
    <source>
        <dbReference type="EMBL" id="CAP40540.1"/>
    </source>
</evidence>
<name>A9HWR6_BORPD</name>
<evidence type="ECO:0000313" key="3">
    <source>
        <dbReference type="Proteomes" id="UP000001225"/>
    </source>
</evidence>
<dbReference type="KEGG" id="bpt:Bpet0209"/>
<feature type="domain" description="TniQ" evidence="1">
    <location>
        <begin position="4"/>
        <end position="156"/>
    </location>
</feature>
<accession>A9HWR6</accession>
<protein>
    <submittedName>
        <fullName evidence="2">Transposition protein</fullName>
    </submittedName>
</protein>
<gene>
    <name evidence="2" type="ordered locus">Bpet0209</name>
</gene>
<reference evidence="2 3" key="1">
    <citation type="journal article" date="2008" name="BMC Genomics">
        <title>The missing link: Bordetella petrii is endowed with both the metabolic versatility of environmental bacteria and virulence traits of pathogenic Bordetellae.</title>
        <authorList>
            <person name="Gross R."/>
            <person name="Guzman C.A."/>
            <person name="Sebaihia M."/>
            <person name="Martins Dos Santos V.A."/>
            <person name="Pieper D.H."/>
            <person name="Koebnik R."/>
            <person name="Lechner M."/>
            <person name="Bartels D."/>
            <person name="Buhrmester J."/>
            <person name="Choudhuri J.V."/>
            <person name="Ebensen T."/>
            <person name="Gaigalat L."/>
            <person name="Herrmann S."/>
            <person name="Khachane A.N."/>
            <person name="Larisch C."/>
            <person name="Link S."/>
            <person name="Linke B."/>
            <person name="Meyer F."/>
            <person name="Mormann S."/>
            <person name="Nakunst D."/>
            <person name="Rueckert C."/>
            <person name="Schneiker-Bekel S."/>
            <person name="Schulze K."/>
            <person name="Vorhoelter F.J."/>
            <person name="Yevsa T."/>
            <person name="Engle J.T."/>
            <person name="Goldman W.E."/>
            <person name="Puehler A."/>
            <person name="Goebel U.B."/>
            <person name="Goesmann A."/>
            <person name="Bloecker H."/>
            <person name="Kaiser O."/>
            <person name="Martinez-Arias R."/>
        </authorList>
    </citation>
    <scope>NUCLEOTIDE SEQUENCE [LARGE SCALE GENOMIC DNA]</scope>
    <source>
        <strain evidence="3">ATCC BAA-461 / DSM 12804 / CCUG 43448 / CIP 107267 / Se-1111R</strain>
    </source>
</reference>
<evidence type="ECO:0000259" key="1">
    <source>
        <dbReference type="Pfam" id="PF06527"/>
    </source>
</evidence>
<dbReference type="Proteomes" id="UP000001225">
    <property type="component" value="Chromosome"/>
</dbReference>
<sequence length="334" mass="38641">MQNVPPLPNEHVLGHLVRVAGANAVKNLKALFRSTRSDDENEDIHPLHWKHRYYGPLRYGNTTSLEEYRKHHTLTLFLTKPTQATQLANLGGFLSDAFVRHHIPLGYSAEECISRIAWRFCSQCRDVARNKFGIGYWHRVHQVPGMDICPYHGVVLTRCKIQAMFDDPTLSDAESFGTGGPDENLVTANMTPALHRYRTVIKEVLDHPLPEVRLRRAVLSLLRSSRMRTEEDRRTIQMPRLAAVVSRREIPDVWLLEHIPRVRVWFNQHSHHAEPYWREEFIKTCHHSTSKAGSDLWTLGLELLMVCLTIRNVAEIKDAIWPGVGRRRVARRLR</sequence>
<organism evidence="2 3">
    <name type="scientific">Bordetella petrii (strain ATCC BAA-461 / DSM 12804 / CCUG 43448 / CIP 107267 / Se-1111R)</name>
    <dbReference type="NCBI Taxonomy" id="340100"/>
    <lineage>
        <taxon>Bacteria</taxon>
        <taxon>Pseudomonadati</taxon>
        <taxon>Pseudomonadota</taxon>
        <taxon>Betaproteobacteria</taxon>
        <taxon>Burkholderiales</taxon>
        <taxon>Alcaligenaceae</taxon>
        <taxon>Bordetella</taxon>
    </lineage>
</organism>
<dbReference type="Pfam" id="PF06527">
    <property type="entry name" value="TniQ"/>
    <property type="match status" value="1"/>
</dbReference>
<proteinExistence type="predicted"/>
<dbReference type="AlphaFoldDB" id="A9HWR6"/>
<dbReference type="EMBL" id="AM902716">
    <property type="protein sequence ID" value="CAP40540.1"/>
    <property type="molecule type" value="Genomic_DNA"/>
</dbReference>
<dbReference type="InterPro" id="IPR009492">
    <property type="entry name" value="TniQ"/>
</dbReference>